<dbReference type="Gene3D" id="1.10.10.10">
    <property type="entry name" value="Winged helix-like DNA-binding domain superfamily/Winged helix DNA-binding domain"/>
    <property type="match status" value="1"/>
</dbReference>
<dbReference type="SUPFAM" id="SSF46785">
    <property type="entry name" value="Winged helix' DNA-binding domain"/>
    <property type="match status" value="1"/>
</dbReference>
<dbReference type="InParanoid" id="A0A7L9FI96"/>
<accession>A0A7L9FI96</accession>
<dbReference type="RefSeq" id="WP_192818457.1">
    <property type="nucleotide sequence ID" value="NZ_CP062310.1"/>
</dbReference>
<dbReference type="InterPro" id="IPR036388">
    <property type="entry name" value="WH-like_DNA-bd_sf"/>
</dbReference>
<feature type="domain" description="ArnR1-like winged helix-turn-helix" evidence="1">
    <location>
        <begin position="14"/>
        <end position="73"/>
    </location>
</feature>
<evidence type="ECO:0000259" key="1">
    <source>
        <dbReference type="Pfam" id="PF14947"/>
    </source>
</evidence>
<dbReference type="InterPro" id="IPR011991">
    <property type="entry name" value="ArsR-like_HTH"/>
</dbReference>
<evidence type="ECO:0000313" key="3">
    <source>
        <dbReference type="Proteomes" id="UP000594121"/>
    </source>
</evidence>
<protein>
    <submittedName>
        <fullName evidence="2">Helix-turn-helix domain-containing protein</fullName>
    </submittedName>
</protein>
<dbReference type="GeneID" id="59149619"/>
<dbReference type="EMBL" id="CP062310">
    <property type="protein sequence ID" value="QOJ78485.1"/>
    <property type="molecule type" value="Genomic_DNA"/>
</dbReference>
<evidence type="ECO:0000313" key="2">
    <source>
        <dbReference type="EMBL" id="QOJ78485.1"/>
    </source>
</evidence>
<organism evidence="2 3">
    <name type="scientific">Infirmifilum lucidum</name>
    <dbReference type="NCBI Taxonomy" id="2776706"/>
    <lineage>
        <taxon>Archaea</taxon>
        <taxon>Thermoproteota</taxon>
        <taxon>Thermoprotei</taxon>
        <taxon>Thermofilales</taxon>
        <taxon>Thermofilaceae</taxon>
        <taxon>Infirmifilum</taxon>
    </lineage>
</organism>
<keyword evidence="3" id="KW-1185">Reference proteome</keyword>
<dbReference type="CDD" id="cd00090">
    <property type="entry name" value="HTH_ARSR"/>
    <property type="match status" value="1"/>
</dbReference>
<sequence>MPCGSKKLDDTAINILKALATFTQPASCKEIAEKAGLDVRKVTGKIRGLVNQGLVEKAGEGKYRITDKGKEAIKA</sequence>
<dbReference type="InterPro" id="IPR036390">
    <property type="entry name" value="WH_DNA-bd_sf"/>
</dbReference>
<dbReference type="Proteomes" id="UP000594121">
    <property type="component" value="Chromosome"/>
</dbReference>
<dbReference type="Pfam" id="PF14947">
    <property type="entry name" value="HTH_45"/>
    <property type="match status" value="1"/>
</dbReference>
<name>A0A7L9FI96_9CREN</name>
<gene>
    <name evidence="2" type="ORF">IG193_06945</name>
</gene>
<dbReference type="InterPro" id="IPR038723">
    <property type="entry name" value="ArnR1-like_HTH"/>
</dbReference>
<dbReference type="KEGG" id="thel:IG193_06945"/>
<proteinExistence type="predicted"/>
<dbReference type="AlphaFoldDB" id="A0A7L9FI96"/>
<reference evidence="2 3" key="1">
    <citation type="submission" date="2020-10" db="EMBL/GenBank/DDBJ databases">
        <title>Thermofilum lucidum 3507LT sp. nov. a novel member of Thermofilaceae family isolated from Chile hot spring, and proposal of description order Thermofilales.</title>
        <authorList>
            <person name="Zayulina K.S."/>
            <person name="Elcheninov A.G."/>
            <person name="Toshchakov S.V."/>
            <person name="Kublanov I.V."/>
        </authorList>
    </citation>
    <scope>NUCLEOTIDE SEQUENCE [LARGE SCALE GENOMIC DNA]</scope>
    <source>
        <strain evidence="2 3">3507LT</strain>
    </source>
</reference>